<reference evidence="4" key="1">
    <citation type="submission" date="2020-10" db="EMBL/GenBank/DDBJ databases">
        <authorList>
            <person name="Gilroy R."/>
        </authorList>
    </citation>
    <scope>NUCLEOTIDE SEQUENCE</scope>
    <source>
        <strain evidence="4">CHK195-15760</strain>
    </source>
</reference>
<accession>A0A9D1M0Y9</accession>
<dbReference type="EMBL" id="DVNH01000019">
    <property type="protein sequence ID" value="HIU51506.1"/>
    <property type="molecule type" value="Genomic_DNA"/>
</dbReference>
<dbReference type="InterPro" id="IPR005754">
    <property type="entry name" value="Sortase"/>
</dbReference>
<keyword evidence="3" id="KW-1133">Transmembrane helix</keyword>
<dbReference type="Pfam" id="PF04203">
    <property type="entry name" value="Sortase"/>
    <property type="match status" value="1"/>
</dbReference>
<name>A0A9D1M0Y9_9FIRM</name>
<evidence type="ECO:0000256" key="1">
    <source>
        <dbReference type="ARBA" id="ARBA00022801"/>
    </source>
</evidence>
<dbReference type="SUPFAM" id="SSF63817">
    <property type="entry name" value="Sortase"/>
    <property type="match status" value="1"/>
</dbReference>
<proteinExistence type="predicted"/>
<feature type="active site" description="Proton donor/acceptor" evidence="2">
    <location>
        <position position="126"/>
    </location>
</feature>
<evidence type="ECO:0000256" key="2">
    <source>
        <dbReference type="PIRSR" id="PIRSR605754-1"/>
    </source>
</evidence>
<reference evidence="4" key="2">
    <citation type="journal article" date="2021" name="PeerJ">
        <title>Extensive microbial diversity within the chicken gut microbiome revealed by metagenomics and culture.</title>
        <authorList>
            <person name="Gilroy R."/>
            <person name="Ravi A."/>
            <person name="Getino M."/>
            <person name="Pursley I."/>
            <person name="Horton D.L."/>
            <person name="Alikhan N.F."/>
            <person name="Baker D."/>
            <person name="Gharbi K."/>
            <person name="Hall N."/>
            <person name="Watson M."/>
            <person name="Adriaenssens E.M."/>
            <person name="Foster-Nyarko E."/>
            <person name="Jarju S."/>
            <person name="Secka A."/>
            <person name="Antonio M."/>
            <person name="Oren A."/>
            <person name="Chaudhuri R.R."/>
            <person name="La Ragione R."/>
            <person name="Hildebrand F."/>
            <person name="Pallen M.J."/>
        </authorList>
    </citation>
    <scope>NUCLEOTIDE SEQUENCE</scope>
    <source>
        <strain evidence="4">CHK195-15760</strain>
    </source>
</reference>
<evidence type="ECO:0000313" key="4">
    <source>
        <dbReference type="EMBL" id="HIU51506.1"/>
    </source>
</evidence>
<comment type="caution">
    <text evidence="4">The sequence shown here is derived from an EMBL/GenBank/DDBJ whole genome shotgun (WGS) entry which is preliminary data.</text>
</comment>
<organism evidence="4 5">
    <name type="scientific">Candidatus Merdicola faecigallinarum</name>
    <dbReference type="NCBI Taxonomy" id="2840862"/>
    <lineage>
        <taxon>Bacteria</taxon>
        <taxon>Bacillati</taxon>
        <taxon>Bacillota</taxon>
        <taxon>Clostridia</taxon>
        <taxon>Candidatus Merdicola</taxon>
    </lineage>
</organism>
<protein>
    <submittedName>
        <fullName evidence="4">Sortase</fullName>
    </submittedName>
</protein>
<keyword evidence="3" id="KW-0472">Membrane</keyword>
<sequence length="204" mass="23550">MKHLKKKEKKVWKKVLIYILMIVLLVGWVRFEYLREQENIGHKKEEYNTTKIAENTQVNESNSVTIISNLPKQYRGYPVIAKLEIPAIGLETYVLSKYSENALKVSVAKFWGADPNQVGNFCIVGHNYLASNMFSNLKKLKQGDSIVIKDHKNQEIWYEIYAISKVTPKDTNCLSQETNGKREVTLITCTLDSKLRIVIKAREK</sequence>
<keyword evidence="1" id="KW-0378">Hydrolase</keyword>
<feature type="transmembrane region" description="Helical" evidence="3">
    <location>
        <begin position="12"/>
        <end position="31"/>
    </location>
</feature>
<feature type="active site" description="Acyl-thioester intermediate" evidence="2">
    <location>
        <position position="189"/>
    </location>
</feature>
<evidence type="ECO:0000313" key="5">
    <source>
        <dbReference type="Proteomes" id="UP000824093"/>
    </source>
</evidence>
<dbReference type="GO" id="GO:0016787">
    <property type="term" value="F:hydrolase activity"/>
    <property type="evidence" value="ECO:0007669"/>
    <property type="project" value="UniProtKB-KW"/>
</dbReference>
<dbReference type="Gene3D" id="2.40.260.10">
    <property type="entry name" value="Sortase"/>
    <property type="match status" value="1"/>
</dbReference>
<dbReference type="NCBIfam" id="TIGR01076">
    <property type="entry name" value="sortase_fam"/>
    <property type="match status" value="1"/>
</dbReference>
<dbReference type="CDD" id="cd00004">
    <property type="entry name" value="Sortase"/>
    <property type="match status" value="1"/>
</dbReference>
<keyword evidence="3" id="KW-0812">Transmembrane</keyword>
<gene>
    <name evidence="4" type="ORF">IAB70_02625</name>
</gene>
<dbReference type="AlphaFoldDB" id="A0A9D1M0Y9"/>
<dbReference type="InterPro" id="IPR023365">
    <property type="entry name" value="Sortase_dom-sf"/>
</dbReference>
<dbReference type="Proteomes" id="UP000824093">
    <property type="component" value="Unassembled WGS sequence"/>
</dbReference>
<evidence type="ECO:0000256" key="3">
    <source>
        <dbReference type="SAM" id="Phobius"/>
    </source>
</evidence>